<organism evidence="3 4">
    <name type="scientific">Aspergillus sclerotiicarbonarius (strain CBS 121057 / IBT 28362)</name>
    <dbReference type="NCBI Taxonomy" id="1448318"/>
    <lineage>
        <taxon>Eukaryota</taxon>
        <taxon>Fungi</taxon>
        <taxon>Dikarya</taxon>
        <taxon>Ascomycota</taxon>
        <taxon>Pezizomycotina</taxon>
        <taxon>Eurotiomycetes</taxon>
        <taxon>Eurotiomycetidae</taxon>
        <taxon>Eurotiales</taxon>
        <taxon>Aspergillaceae</taxon>
        <taxon>Aspergillus</taxon>
        <taxon>Aspergillus subgen. Circumdati</taxon>
    </lineage>
</organism>
<feature type="chain" id="PRO_5016385111" description="DUF7136 domain-containing protein" evidence="1">
    <location>
        <begin position="22"/>
        <end position="258"/>
    </location>
</feature>
<keyword evidence="1" id="KW-0732">Signal</keyword>
<accession>A0A319E5M7</accession>
<dbReference type="STRING" id="1448318.A0A319E5M7"/>
<feature type="domain" description="DUF7136" evidence="2">
    <location>
        <begin position="19"/>
        <end position="228"/>
    </location>
</feature>
<dbReference type="Proteomes" id="UP000248423">
    <property type="component" value="Unassembled WGS sequence"/>
</dbReference>
<gene>
    <name evidence="3" type="ORF">BO78DRAFT_455453</name>
</gene>
<dbReference type="EMBL" id="KZ826406">
    <property type="protein sequence ID" value="PYI01818.1"/>
    <property type="molecule type" value="Genomic_DNA"/>
</dbReference>
<reference evidence="3 4" key="1">
    <citation type="submission" date="2018-02" db="EMBL/GenBank/DDBJ databases">
        <title>The genomes of Aspergillus section Nigri reveals drivers in fungal speciation.</title>
        <authorList>
            <consortium name="DOE Joint Genome Institute"/>
            <person name="Vesth T.C."/>
            <person name="Nybo J."/>
            <person name="Theobald S."/>
            <person name="Brandl J."/>
            <person name="Frisvad J.C."/>
            <person name="Nielsen K.F."/>
            <person name="Lyhne E.K."/>
            <person name="Kogle M.E."/>
            <person name="Kuo A."/>
            <person name="Riley R."/>
            <person name="Clum A."/>
            <person name="Nolan M."/>
            <person name="Lipzen A."/>
            <person name="Salamov A."/>
            <person name="Henrissat B."/>
            <person name="Wiebenga A."/>
            <person name="De vries R.P."/>
            <person name="Grigoriev I.V."/>
            <person name="Mortensen U.H."/>
            <person name="Andersen M.R."/>
            <person name="Baker S.E."/>
        </authorList>
    </citation>
    <scope>NUCLEOTIDE SEQUENCE [LARGE SCALE GENOMIC DNA]</scope>
    <source>
        <strain evidence="3 4">CBS 121057</strain>
    </source>
</reference>
<dbReference type="AlphaFoldDB" id="A0A319E5M7"/>
<name>A0A319E5M7_ASPSB</name>
<keyword evidence="4" id="KW-1185">Reference proteome</keyword>
<sequence>MYFPQARWLGLLGAILTTVDAVEVDLVFPRNESYSPADWFPIVFAVQNPQSAELLNLYISYDIRKSNDINDQITLTQDLRWVNWSGSADPYLAYQYVRNRITTGPWFEALAYKYGGGVFNHHSSGLQFFTIDDIPPKEVDLVAATANATCPGDRNAIAIDVTNITMQSPPEVNTAGRDTCVVTGNSTASTTRPSLDPCRVAIDEDSAASMASAHHTQLCDGLNPPDDCPKEENAAQQSAVLGISCFLAALGVAGVALL</sequence>
<evidence type="ECO:0000256" key="1">
    <source>
        <dbReference type="SAM" id="SignalP"/>
    </source>
</evidence>
<protein>
    <recommendedName>
        <fullName evidence="2">DUF7136 domain-containing protein</fullName>
    </recommendedName>
</protein>
<dbReference type="Pfam" id="PF23584">
    <property type="entry name" value="DUF7136"/>
    <property type="match status" value="1"/>
</dbReference>
<proteinExistence type="predicted"/>
<evidence type="ECO:0000313" key="3">
    <source>
        <dbReference type="EMBL" id="PYI01818.1"/>
    </source>
</evidence>
<dbReference type="VEuPathDB" id="FungiDB:BO78DRAFT_455453"/>
<dbReference type="OrthoDB" id="4490227at2759"/>
<dbReference type="InterPro" id="IPR055560">
    <property type="entry name" value="DUF7136"/>
</dbReference>
<feature type="signal peptide" evidence="1">
    <location>
        <begin position="1"/>
        <end position="21"/>
    </location>
</feature>
<evidence type="ECO:0000259" key="2">
    <source>
        <dbReference type="Pfam" id="PF23584"/>
    </source>
</evidence>
<evidence type="ECO:0000313" key="4">
    <source>
        <dbReference type="Proteomes" id="UP000248423"/>
    </source>
</evidence>